<dbReference type="InterPro" id="IPR014910">
    <property type="entry name" value="YdhR"/>
</dbReference>
<evidence type="ECO:0000313" key="1">
    <source>
        <dbReference type="EMBL" id="KKS93131.1"/>
    </source>
</evidence>
<gene>
    <name evidence="1" type="ORF">UV68_C0026G0004</name>
</gene>
<proteinExistence type="predicted"/>
<protein>
    <submittedName>
        <fullName evidence="1">Uncharacterized protein</fullName>
    </submittedName>
</protein>
<dbReference type="Pfam" id="PF08803">
    <property type="entry name" value="ydhR"/>
    <property type="match status" value="1"/>
</dbReference>
<name>A0A0G1FDE5_9BACT</name>
<dbReference type="AlphaFoldDB" id="A0A0G1FDE5"/>
<dbReference type="Proteomes" id="UP000033980">
    <property type="component" value="Unassembled WGS sequence"/>
</dbReference>
<dbReference type="SUPFAM" id="SSF54909">
    <property type="entry name" value="Dimeric alpha+beta barrel"/>
    <property type="match status" value="1"/>
</dbReference>
<dbReference type="EMBL" id="LCFK01000026">
    <property type="protein sequence ID" value="KKS93131.1"/>
    <property type="molecule type" value="Genomic_DNA"/>
</dbReference>
<accession>A0A0G1FDE5</accession>
<sequence length="152" mass="17755">MKYFPLAIAIRSFTLLITARIHFKSESIGQKIFVNDQEYTIFRHAILKNQQEPQGIFSVWFGTKMSPSKTKILSIFTMIAFMGFPGWTSKKWLINDKTGDFGGIYEFNTIANAKRYQNSYAMKFSKWRSSEGNFKTEVFDRQKFPYQNILGN</sequence>
<dbReference type="Gene3D" id="3.30.70.100">
    <property type="match status" value="1"/>
</dbReference>
<dbReference type="InterPro" id="IPR011008">
    <property type="entry name" value="Dimeric_a/b-barrel"/>
</dbReference>
<comment type="caution">
    <text evidence="1">The sequence shown here is derived from an EMBL/GenBank/DDBJ whole genome shotgun (WGS) entry which is preliminary data.</text>
</comment>
<evidence type="ECO:0000313" key="2">
    <source>
        <dbReference type="Proteomes" id="UP000033980"/>
    </source>
</evidence>
<organism evidence="1 2">
    <name type="scientific">Candidatus Collierbacteria bacterium GW2011_GWC2_43_12</name>
    <dbReference type="NCBI Taxonomy" id="1618390"/>
    <lineage>
        <taxon>Bacteria</taxon>
        <taxon>Candidatus Collieribacteriota</taxon>
    </lineage>
</organism>
<reference evidence="1 2" key="1">
    <citation type="journal article" date="2015" name="Nature">
        <title>rRNA introns, odd ribosomes, and small enigmatic genomes across a large radiation of phyla.</title>
        <authorList>
            <person name="Brown C.T."/>
            <person name="Hug L.A."/>
            <person name="Thomas B.C."/>
            <person name="Sharon I."/>
            <person name="Castelle C.J."/>
            <person name="Singh A."/>
            <person name="Wilkins M.J."/>
            <person name="Williams K.H."/>
            <person name="Banfield J.F."/>
        </authorList>
    </citation>
    <scope>NUCLEOTIDE SEQUENCE [LARGE SCALE GENOMIC DNA]</scope>
</reference>